<dbReference type="InParanoid" id="M4C5Y9"/>
<keyword evidence="1" id="KW-0732">Signal</keyword>
<proteinExistence type="evidence at transcript level"/>
<name>M4C5Y9_HYAAE</name>
<protein>
    <submittedName>
        <fullName evidence="2">RxLR effector candidate protein</fullName>
    </submittedName>
</protein>
<dbReference type="AlphaFoldDB" id="M4C5Y9"/>
<dbReference type="Proteomes" id="UP000011713">
    <property type="component" value="Unassembled WGS sequence"/>
</dbReference>
<organism evidence="3 4">
    <name type="scientific">Hyaloperonospora arabidopsidis (strain Emoy2)</name>
    <name type="common">Downy mildew agent</name>
    <name type="synonym">Peronospora arabidopsidis</name>
    <dbReference type="NCBI Taxonomy" id="559515"/>
    <lineage>
        <taxon>Eukaryota</taxon>
        <taxon>Sar</taxon>
        <taxon>Stramenopiles</taxon>
        <taxon>Oomycota</taxon>
        <taxon>Peronosporomycetes</taxon>
        <taxon>Peronosporales</taxon>
        <taxon>Peronosporaceae</taxon>
        <taxon>Hyaloperonospora</taxon>
    </lineage>
</organism>
<evidence type="ECO:0000313" key="3">
    <source>
        <dbReference type="EnsemblProtists" id="HpaP814518"/>
    </source>
</evidence>
<sequence length="133" mass="14558">MRHFFSSFAVLSALVTALTSSMTITEPSGPVLAQRTLRTEGGTITSDEQGTDPILDTSTLAEAETSIQEERRNGFLMIVNWIKNNFKDIVSFSKRKGIDMSTGIKKLHTSSHAKGKKGTIRANGFLKKLKIAV</sequence>
<gene>
    <name evidence="2" type="primary">HaRxLL169c</name>
</gene>
<evidence type="ECO:0000256" key="1">
    <source>
        <dbReference type="SAM" id="SignalP"/>
    </source>
</evidence>
<dbReference type="EMBL" id="AB922493">
    <property type="protein sequence ID" value="BAP69069.1"/>
    <property type="molecule type" value="mRNA"/>
</dbReference>
<dbReference type="HOGENOM" id="CLU_1910682_0_0_1"/>
<reference evidence="3" key="3">
    <citation type="submission" date="2015-06" db="UniProtKB">
        <authorList>
            <consortium name="EnsemblProtists"/>
        </authorList>
    </citation>
    <scope>IDENTIFICATION</scope>
    <source>
        <strain evidence="3">Emoy2</strain>
    </source>
</reference>
<feature type="chain" id="PRO_5009704579" evidence="1">
    <location>
        <begin position="22"/>
        <end position="133"/>
    </location>
</feature>
<feature type="signal peptide" evidence="1">
    <location>
        <begin position="1"/>
        <end position="21"/>
    </location>
</feature>
<evidence type="ECO:0000313" key="2">
    <source>
        <dbReference type="EMBL" id="BAP69069.1"/>
    </source>
</evidence>
<dbReference type="EnsemblProtists" id="HpaT814518">
    <property type="protein sequence ID" value="HpaP814518"/>
    <property type="gene ID" value="HpaG814518"/>
</dbReference>
<reference evidence="4" key="1">
    <citation type="journal article" date="2010" name="Science">
        <title>Signatures of adaptation to obligate biotrophy in the Hyaloperonospora arabidopsidis genome.</title>
        <authorList>
            <person name="Baxter L."/>
            <person name="Tripathy S."/>
            <person name="Ishaque N."/>
            <person name="Boot N."/>
            <person name="Cabral A."/>
            <person name="Kemen E."/>
            <person name="Thines M."/>
            <person name="Ah-Fong A."/>
            <person name="Anderson R."/>
            <person name="Badejoko W."/>
            <person name="Bittner-Eddy P."/>
            <person name="Boore J.L."/>
            <person name="Chibucos M.C."/>
            <person name="Coates M."/>
            <person name="Dehal P."/>
            <person name="Delehaunty K."/>
            <person name="Dong S."/>
            <person name="Downton P."/>
            <person name="Dumas B."/>
            <person name="Fabro G."/>
            <person name="Fronick C."/>
            <person name="Fuerstenberg S.I."/>
            <person name="Fulton L."/>
            <person name="Gaulin E."/>
            <person name="Govers F."/>
            <person name="Hughes L."/>
            <person name="Humphray S."/>
            <person name="Jiang R.H."/>
            <person name="Judelson H."/>
            <person name="Kamoun S."/>
            <person name="Kyung K."/>
            <person name="Meijer H."/>
            <person name="Minx P."/>
            <person name="Morris P."/>
            <person name="Nelson J."/>
            <person name="Phuntumart V."/>
            <person name="Qutob D."/>
            <person name="Rehmany A."/>
            <person name="Rougon-Cardoso A."/>
            <person name="Ryden P."/>
            <person name="Torto-Alalibo T."/>
            <person name="Studholme D."/>
            <person name="Wang Y."/>
            <person name="Win J."/>
            <person name="Wood J."/>
            <person name="Clifton S.W."/>
            <person name="Rogers J."/>
            <person name="Van den Ackerveken G."/>
            <person name="Jones J.D."/>
            <person name="McDowell J.M."/>
            <person name="Beynon J."/>
            <person name="Tyler B.M."/>
        </authorList>
    </citation>
    <scope>NUCLEOTIDE SEQUENCE [LARGE SCALE GENOMIC DNA]</scope>
    <source>
        <strain evidence="4">Emoy2</strain>
    </source>
</reference>
<reference evidence="2" key="2">
    <citation type="journal article" date="2014" name="PLoS Pathog.">
        <title>Expression profiling during arabidopsis/downy mildew interaction reveals a highly-expressed effector that attenuates responses to salicylic acid.</title>
        <authorList>
            <person name="Asai S."/>
            <person name="Rallapalli G."/>
            <person name="Piquerez S.J.M."/>
            <person name="Caillaud M.C."/>
            <person name="Furzer O.J."/>
            <person name="Ishaque N."/>
            <person name="Wirthmueller L."/>
            <person name="Fabro G."/>
            <person name="Shirasu K."/>
            <person name="Jones J.D.G."/>
        </authorList>
    </citation>
    <scope>NUCLEOTIDE SEQUENCE</scope>
    <source>
        <strain evidence="2">Emoy2</strain>
    </source>
</reference>
<dbReference type="EMBL" id="JH598524">
    <property type="status" value="NOT_ANNOTATED_CDS"/>
    <property type="molecule type" value="Genomic_DNA"/>
</dbReference>
<dbReference type="VEuPathDB" id="FungiDB:HpaG814518"/>
<accession>M4C5Y9</accession>
<keyword evidence="4" id="KW-1185">Reference proteome</keyword>
<evidence type="ECO:0000313" key="4">
    <source>
        <dbReference type="Proteomes" id="UP000011713"/>
    </source>
</evidence>